<keyword evidence="2" id="KW-1185">Reference proteome</keyword>
<gene>
    <name evidence="1" type="ORF">E3C22_16690</name>
</gene>
<sequence length="117" mass="13422">MKAWPATLPQNFDRPDYLDTIGDNRLLTEQESGAVKGRPRFSYIPDPFQGSMRMTSAQYEILRTFWKDVGGVLPFSMPEPGKTGATWIVQFGRKPFSRTNLGGDRWRVQLDMVRLPQ</sequence>
<dbReference type="AlphaFoldDB" id="A0A4Y8RE27"/>
<reference evidence="1 2" key="1">
    <citation type="submission" date="2019-03" db="EMBL/GenBank/DDBJ databases">
        <title>Jiella endophytica sp. nov., a novel endophytic bacterium isolated from root of Ficus microcarpa Linn. f.</title>
        <authorList>
            <person name="Tuo L."/>
        </authorList>
    </citation>
    <scope>NUCLEOTIDE SEQUENCE [LARGE SCALE GENOMIC DNA]</scope>
    <source>
        <strain evidence="1 2">CBS5Q-3</strain>
    </source>
</reference>
<evidence type="ECO:0008006" key="3">
    <source>
        <dbReference type="Google" id="ProtNLM"/>
    </source>
</evidence>
<dbReference type="EMBL" id="SOZD01000005">
    <property type="protein sequence ID" value="TFF20545.1"/>
    <property type="molecule type" value="Genomic_DNA"/>
</dbReference>
<evidence type="ECO:0000313" key="2">
    <source>
        <dbReference type="Proteomes" id="UP000298179"/>
    </source>
</evidence>
<accession>A0A4Y8RE27</accession>
<name>A0A4Y8RE27_9HYPH</name>
<evidence type="ECO:0000313" key="1">
    <source>
        <dbReference type="EMBL" id="TFF20545.1"/>
    </source>
</evidence>
<dbReference type="Proteomes" id="UP000298179">
    <property type="component" value="Unassembled WGS sequence"/>
</dbReference>
<proteinExistence type="predicted"/>
<dbReference type="RefSeq" id="WP_134763194.1">
    <property type="nucleotide sequence ID" value="NZ_SOZD01000005.1"/>
</dbReference>
<comment type="caution">
    <text evidence="1">The sequence shown here is derived from an EMBL/GenBank/DDBJ whole genome shotgun (WGS) entry which is preliminary data.</text>
</comment>
<protein>
    <recommendedName>
        <fullName evidence="3">Phage tail protein</fullName>
    </recommendedName>
</protein>
<dbReference type="OrthoDB" id="8454201at2"/>
<organism evidence="1 2">
    <name type="scientific">Jiella endophytica</name>
    <dbReference type="NCBI Taxonomy" id="2558362"/>
    <lineage>
        <taxon>Bacteria</taxon>
        <taxon>Pseudomonadati</taxon>
        <taxon>Pseudomonadota</taxon>
        <taxon>Alphaproteobacteria</taxon>
        <taxon>Hyphomicrobiales</taxon>
        <taxon>Aurantimonadaceae</taxon>
        <taxon>Jiella</taxon>
    </lineage>
</organism>